<name>A0A9Q4H1N1_9STAP</name>
<proteinExistence type="predicted"/>
<organism evidence="2 3">
    <name type="scientific">Staphylococcus pettenkoferi</name>
    <dbReference type="NCBI Taxonomy" id="170573"/>
    <lineage>
        <taxon>Bacteria</taxon>
        <taxon>Bacillati</taxon>
        <taxon>Bacillota</taxon>
        <taxon>Bacilli</taxon>
        <taxon>Bacillales</taxon>
        <taxon>Staphylococcaceae</taxon>
        <taxon>Staphylococcus</taxon>
    </lineage>
</organism>
<evidence type="ECO:0000259" key="1">
    <source>
        <dbReference type="Pfam" id="PF01610"/>
    </source>
</evidence>
<sequence>GINNKIKLIKRVSYGYRNIENFKARILIIARMFVSENKKRTKQHNKVA</sequence>
<dbReference type="RefSeq" id="WP_268218519.1">
    <property type="nucleotide sequence ID" value="NZ_JANSKX010000053.1"/>
</dbReference>
<protein>
    <submittedName>
        <fullName evidence="2">Transposase</fullName>
    </submittedName>
</protein>
<dbReference type="EMBL" id="JANSKX010000053">
    <property type="protein sequence ID" value="MCY1595974.1"/>
    <property type="molecule type" value="Genomic_DNA"/>
</dbReference>
<comment type="caution">
    <text evidence="2">The sequence shown here is derived from an EMBL/GenBank/DDBJ whole genome shotgun (WGS) entry which is preliminary data.</text>
</comment>
<gene>
    <name evidence="2" type="ORF">NW112_12250</name>
</gene>
<accession>A0A9Q4H1N1</accession>
<dbReference type="Pfam" id="PF01610">
    <property type="entry name" value="DDE_Tnp_ISL3"/>
    <property type="match status" value="1"/>
</dbReference>
<reference evidence="2" key="1">
    <citation type="journal article" date="2022" name="Int. J. Mol. Sci.">
        <title>Phenotypic and genotypic virulence characterisation of Staphylococcus pettenkoferi strains isolated from human bloodstream and diabetic foot infections.</title>
        <authorList>
            <person name="Magnan C."/>
        </authorList>
    </citation>
    <scope>NUCLEOTIDE SEQUENCE</scope>
    <source>
        <strain evidence="2">NSP020P</strain>
    </source>
</reference>
<evidence type="ECO:0000313" key="3">
    <source>
        <dbReference type="Proteomes" id="UP001081438"/>
    </source>
</evidence>
<feature type="non-terminal residue" evidence="2">
    <location>
        <position position="1"/>
    </location>
</feature>
<feature type="domain" description="Transposase IS204/IS1001/IS1096/IS1165 DDE" evidence="1">
    <location>
        <begin position="1"/>
        <end position="26"/>
    </location>
</feature>
<dbReference type="InterPro" id="IPR002560">
    <property type="entry name" value="Transposase_DDE"/>
</dbReference>
<evidence type="ECO:0000313" key="2">
    <source>
        <dbReference type="EMBL" id="MCY1595974.1"/>
    </source>
</evidence>
<dbReference type="Proteomes" id="UP001081438">
    <property type="component" value="Unassembled WGS sequence"/>
</dbReference>
<dbReference type="AlphaFoldDB" id="A0A9Q4H1N1"/>